<keyword evidence="2" id="KW-1185">Reference proteome</keyword>
<evidence type="ECO:0000313" key="2">
    <source>
        <dbReference type="Proteomes" id="UP000314294"/>
    </source>
</evidence>
<sequence length="106" mass="11972">MGAQIRGSGHSDVSTEMRVILYPEMPVSVEKALQVQLLIHLWPRSRGSERIAAAARKLRDGCMLKDLSRLRPKWLFPPRRTESSMRLLETDGPKFCQHENASAGES</sequence>
<protein>
    <submittedName>
        <fullName evidence="1">Uncharacterized protein</fullName>
    </submittedName>
</protein>
<gene>
    <name evidence="1" type="ORF">EYF80_009525</name>
</gene>
<proteinExistence type="predicted"/>
<reference evidence="1 2" key="1">
    <citation type="submission" date="2019-03" db="EMBL/GenBank/DDBJ databases">
        <title>First draft genome of Liparis tanakae, snailfish: a comprehensive survey of snailfish specific genes.</title>
        <authorList>
            <person name="Kim W."/>
            <person name="Song I."/>
            <person name="Jeong J.-H."/>
            <person name="Kim D."/>
            <person name="Kim S."/>
            <person name="Ryu S."/>
            <person name="Song J.Y."/>
            <person name="Lee S.K."/>
        </authorList>
    </citation>
    <scope>NUCLEOTIDE SEQUENCE [LARGE SCALE GENOMIC DNA]</scope>
    <source>
        <tissue evidence="1">Muscle</tissue>
    </source>
</reference>
<accession>A0A4Z2IQC9</accession>
<dbReference type="AlphaFoldDB" id="A0A4Z2IQC9"/>
<comment type="caution">
    <text evidence="1">The sequence shown here is derived from an EMBL/GenBank/DDBJ whole genome shotgun (WGS) entry which is preliminary data.</text>
</comment>
<dbReference type="EMBL" id="SRLO01000056">
    <property type="protein sequence ID" value="TNN80200.1"/>
    <property type="molecule type" value="Genomic_DNA"/>
</dbReference>
<dbReference type="Proteomes" id="UP000314294">
    <property type="component" value="Unassembled WGS sequence"/>
</dbReference>
<organism evidence="1 2">
    <name type="scientific">Liparis tanakae</name>
    <name type="common">Tanaka's snailfish</name>
    <dbReference type="NCBI Taxonomy" id="230148"/>
    <lineage>
        <taxon>Eukaryota</taxon>
        <taxon>Metazoa</taxon>
        <taxon>Chordata</taxon>
        <taxon>Craniata</taxon>
        <taxon>Vertebrata</taxon>
        <taxon>Euteleostomi</taxon>
        <taxon>Actinopterygii</taxon>
        <taxon>Neopterygii</taxon>
        <taxon>Teleostei</taxon>
        <taxon>Neoteleostei</taxon>
        <taxon>Acanthomorphata</taxon>
        <taxon>Eupercaria</taxon>
        <taxon>Perciformes</taxon>
        <taxon>Cottioidei</taxon>
        <taxon>Cottales</taxon>
        <taxon>Liparidae</taxon>
        <taxon>Liparis</taxon>
    </lineage>
</organism>
<name>A0A4Z2IQC9_9TELE</name>
<evidence type="ECO:0000313" key="1">
    <source>
        <dbReference type="EMBL" id="TNN80200.1"/>
    </source>
</evidence>